<evidence type="ECO:0000259" key="1">
    <source>
        <dbReference type="SMART" id="SM00829"/>
    </source>
</evidence>
<dbReference type="Gene3D" id="3.90.180.10">
    <property type="entry name" value="Medium-chain alcohol dehydrogenases, catalytic domain"/>
    <property type="match status" value="1"/>
</dbReference>
<feature type="domain" description="Enoyl reductase (ER)" evidence="1">
    <location>
        <begin position="18"/>
        <end position="327"/>
    </location>
</feature>
<gene>
    <name evidence="2" type="ORF">SAMN05216288_3612</name>
</gene>
<dbReference type="Pfam" id="PF00107">
    <property type="entry name" value="ADH_zinc_N"/>
    <property type="match status" value="1"/>
</dbReference>
<dbReference type="InterPro" id="IPR011032">
    <property type="entry name" value="GroES-like_sf"/>
</dbReference>
<dbReference type="InterPro" id="IPR051397">
    <property type="entry name" value="Zn-ADH-like_protein"/>
</dbReference>
<dbReference type="InterPro" id="IPR036291">
    <property type="entry name" value="NAD(P)-bd_dom_sf"/>
</dbReference>
<dbReference type="InterPro" id="IPR013154">
    <property type="entry name" value="ADH-like_N"/>
</dbReference>
<dbReference type="GO" id="GO:0043957">
    <property type="term" value="F:acryloyl-CoA reductase (NADPH) activity"/>
    <property type="evidence" value="ECO:0007669"/>
    <property type="project" value="TreeGrafter"/>
</dbReference>
<dbReference type="EMBL" id="FRBQ01000005">
    <property type="protein sequence ID" value="SHM43243.1"/>
    <property type="molecule type" value="Genomic_DNA"/>
</dbReference>
<organism evidence="2 3">
    <name type="scientific">Phytopseudomonas punonensis</name>
    <dbReference type="NCBI Taxonomy" id="1220495"/>
    <lineage>
        <taxon>Bacteria</taxon>
        <taxon>Pseudomonadati</taxon>
        <taxon>Pseudomonadota</taxon>
        <taxon>Gammaproteobacteria</taxon>
        <taxon>Pseudomonadales</taxon>
        <taxon>Pseudomonadaceae</taxon>
        <taxon>Phytopseudomonas</taxon>
    </lineage>
</organism>
<dbReference type="RefSeq" id="WP_073266841.1">
    <property type="nucleotide sequence ID" value="NZ_FRBQ01000005.1"/>
</dbReference>
<dbReference type="NCBIfam" id="TIGR02823">
    <property type="entry name" value="oxido_YhdH"/>
    <property type="match status" value="1"/>
</dbReference>
<dbReference type="InterPro" id="IPR013149">
    <property type="entry name" value="ADH-like_C"/>
</dbReference>
<evidence type="ECO:0000313" key="2">
    <source>
        <dbReference type="EMBL" id="SHM43243.1"/>
    </source>
</evidence>
<dbReference type="Proteomes" id="UP000184305">
    <property type="component" value="Unassembled WGS sequence"/>
</dbReference>
<dbReference type="CDD" id="cd05280">
    <property type="entry name" value="MDR_yhdh_yhfp"/>
    <property type="match status" value="1"/>
</dbReference>
<reference evidence="3" key="1">
    <citation type="submission" date="2016-11" db="EMBL/GenBank/DDBJ databases">
        <authorList>
            <person name="Varghese N."/>
            <person name="Submissions S."/>
        </authorList>
    </citation>
    <scope>NUCLEOTIDE SEQUENCE [LARGE SCALE GENOMIC DNA]</scope>
    <source>
        <strain evidence="3">CECT 8089</strain>
    </source>
</reference>
<dbReference type="SUPFAM" id="SSF51735">
    <property type="entry name" value="NAD(P)-binding Rossmann-fold domains"/>
    <property type="match status" value="1"/>
</dbReference>
<dbReference type="PANTHER" id="PTHR43677:SF1">
    <property type="entry name" value="ACRYLYL-COA REDUCTASE ACUI-RELATED"/>
    <property type="match status" value="1"/>
</dbReference>
<keyword evidence="3" id="KW-1185">Reference proteome</keyword>
<dbReference type="PANTHER" id="PTHR43677">
    <property type="entry name" value="SHORT-CHAIN DEHYDROGENASE/REDUCTASE"/>
    <property type="match status" value="1"/>
</dbReference>
<accession>A0A1M7IRK2</accession>
<dbReference type="Pfam" id="PF08240">
    <property type="entry name" value="ADH_N"/>
    <property type="match status" value="1"/>
</dbReference>
<dbReference type="OrthoDB" id="9782155at2"/>
<dbReference type="STRING" id="1220495.SAMN05216288_3612"/>
<dbReference type="SUPFAM" id="SSF50129">
    <property type="entry name" value="GroES-like"/>
    <property type="match status" value="1"/>
</dbReference>
<name>A0A1M7IRK2_9GAMM</name>
<evidence type="ECO:0000313" key="3">
    <source>
        <dbReference type="Proteomes" id="UP000184305"/>
    </source>
</evidence>
<protein>
    <submittedName>
        <fullName evidence="2">Alcohol dehydrogenase</fullName>
    </submittedName>
</protein>
<dbReference type="InterPro" id="IPR014188">
    <property type="entry name" value="Acrylyl-CoA_reductase_AcuI"/>
</dbReference>
<dbReference type="Gene3D" id="3.40.50.720">
    <property type="entry name" value="NAD(P)-binding Rossmann-like Domain"/>
    <property type="match status" value="1"/>
</dbReference>
<proteinExistence type="predicted"/>
<dbReference type="AlphaFoldDB" id="A0A1M7IRK2"/>
<dbReference type="SMART" id="SM00829">
    <property type="entry name" value="PKS_ER"/>
    <property type="match status" value="1"/>
</dbReference>
<sequence>MTHFTALQAAPDTDGYFALQVVERDVADLPAGELLIRVRYSSLNFKDALSASGQRGVSKHYPHTPGIDAAGVVEHSSAAEFAEGDEVIVTGYDLGMNTAGGFGQYIRVPASWAIKRPQGLSLREAMILGTAGLTAALCVDKLEQAGVEPDNGPVLVTGATGGVGSIAVLLLSTLGYQVSAATGKAQQADMLTRLGATQVVPRLELQSGTDRPLLREQWSGAVDTVGGDILFNVLKATRYGGSVACCGLTAGVDFQASVLPFILRGVNLLGVDSVELPLVVKASMWDKLSLQWKLPNLEALVTEVGLSELPAAIERILQGEQVGRVLVRLD</sequence>
<dbReference type="InterPro" id="IPR020843">
    <property type="entry name" value="ER"/>
</dbReference>